<sequence length="343" mass="35134">MEYHDTGFSRRPPQPEPSWPTVIATTVRLWLERHPVPGRRWTWGRLAVLVAVLISAVAAGVAGVAIGRTGRSSAAAPSTAAPSTAAPLQATAAAAPAGGLGYSIATRDRAAQWVAQQIAPGAIVACDPAMCAALQADGLPAARLLVLGTAAADPLGSDVVVATPAVRNQFGGRLASVYAPAVIARFGSGAAQIDIRAIAPSGAAAYRAALAADKLARIDAGRQLLRNAHIDASSAVKTALRSGDVDPRLLITLAALATQQPLRILAFTDPSPGAPAAPLRGVELAPAHSGGRTGARLQSMLSFLHAQRVPFLPLRASVDRATDVSFEYAAPSPLGAEHTVTNK</sequence>
<comment type="caution">
    <text evidence="2">The sequence shown here is derived from an EMBL/GenBank/DDBJ whole genome shotgun (WGS) entry which is preliminary data.</text>
</comment>
<name>A0A6P2BXH4_9ACTN</name>
<evidence type="ECO:0000313" key="3">
    <source>
        <dbReference type="Proteomes" id="UP000460272"/>
    </source>
</evidence>
<protein>
    <submittedName>
        <fullName evidence="2">Uncharacterized protein</fullName>
    </submittedName>
</protein>
<dbReference type="RefSeq" id="WP_145858803.1">
    <property type="nucleotide sequence ID" value="NZ_RPFW01000006.1"/>
</dbReference>
<dbReference type="OrthoDB" id="3514925at2"/>
<proteinExistence type="predicted"/>
<keyword evidence="1" id="KW-0812">Transmembrane</keyword>
<dbReference type="EMBL" id="RPFW01000006">
    <property type="protein sequence ID" value="TVZ01883.1"/>
    <property type="molecule type" value="Genomic_DNA"/>
</dbReference>
<dbReference type="Proteomes" id="UP000460272">
    <property type="component" value="Unassembled WGS sequence"/>
</dbReference>
<gene>
    <name evidence="2" type="ORF">EAS64_31070</name>
</gene>
<organism evidence="2 3">
    <name type="scientific">Trebonia kvetii</name>
    <dbReference type="NCBI Taxonomy" id="2480626"/>
    <lineage>
        <taxon>Bacteria</taxon>
        <taxon>Bacillati</taxon>
        <taxon>Actinomycetota</taxon>
        <taxon>Actinomycetes</taxon>
        <taxon>Streptosporangiales</taxon>
        <taxon>Treboniaceae</taxon>
        <taxon>Trebonia</taxon>
    </lineage>
</organism>
<feature type="transmembrane region" description="Helical" evidence="1">
    <location>
        <begin position="46"/>
        <end position="66"/>
    </location>
</feature>
<evidence type="ECO:0000313" key="2">
    <source>
        <dbReference type="EMBL" id="TVZ01883.1"/>
    </source>
</evidence>
<dbReference type="AlphaFoldDB" id="A0A6P2BXH4"/>
<reference evidence="2 3" key="1">
    <citation type="submission" date="2018-11" db="EMBL/GenBank/DDBJ databases">
        <title>Trebonia kvetii gen.nov., sp.nov., a novel acidophilic actinobacterium, and proposal of the new actinobacterial family Treboniaceae fam. nov.</title>
        <authorList>
            <person name="Rapoport D."/>
            <person name="Sagova-Mareckova M."/>
            <person name="Sedlacek I."/>
            <person name="Provaznik J."/>
            <person name="Kralova S."/>
            <person name="Pavlinic D."/>
            <person name="Benes V."/>
            <person name="Kopecky J."/>
        </authorList>
    </citation>
    <scope>NUCLEOTIDE SEQUENCE [LARGE SCALE GENOMIC DNA]</scope>
    <source>
        <strain evidence="2 3">15Tr583</strain>
    </source>
</reference>
<keyword evidence="1" id="KW-0472">Membrane</keyword>
<evidence type="ECO:0000256" key="1">
    <source>
        <dbReference type="SAM" id="Phobius"/>
    </source>
</evidence>
<accession>A0A6P2BXH4</accession>
<keyword evidence="1" id="KW-1133">Transmembrane helix</keyword>
<keyword evidence="3" id="KW-1185">Reference proteome</keyword>